<feature type="chain" id="PRO_5018102750" description="Peptidoglycan-associated lipoprotein" evidence="7">
    <location>
        <begin position="20"/>
        <end position="174"/>
    </location>
</feature>
<dbReference type="PRINTS" id="PR01021">
    <property type="entry name" value="OMPADOMAIN"/>
</dbReference>
<dbReference type="PANTHER" id="PTHR30329">
    <property type="entry name" value="STATOR ELEMENT OF FLAGELLAR MOTOR COMPLEX"/>
    <property type="match status" value="1"/>
</dbReference>
<dbReference type="EMBL" id="REFJ01000004">
    <property type="protein sequence ID" value="RMA79250.1"/>
    <property type="molecule type" value="Genomic_DNA"/>
</dbReference>
<dbReference type="PANTHER" id="PTHR30329:SF21">
    <property type="entry name" value="LIPOPROTEIN YIAD-RELATED"/>
    <property type="match status" value="1"/>
</dbReference>
<dbReference type="PROSITE" id="PS01068">
    <property type="entry name" value="OMPA_1"/>
    <property type="match status" value="1"/>
</dbReference>
<evidence type="ECO:0000313" key="9">
    <source>
        <dbReference type="EMBL" id="RMA79250.1"/>
    </source>
</evidence>
<dbReference type="InterPro" id="IPR006690">
    <property type="entry name" value="OMPA-like_CS"/>
</dbReference>
<dbReference type="InterPro" id="IPR039001">
    <property type="entry name" value="Pal"/>
</dbReference>
<dbReference type="GO" id="GO:0009279">
    <property type="term" value="C:cell outer membrane"/>
    <property type="evidence" value="ECO:0007669"/>
    <property type="project" value="UniProtKB-SubCell"/>
</dbReference>
<dbReference type="Pfam" id="PF00691">
    <property type="entry name" value="OmpA"/>
    <property type="match status" value="1"/>
</dbReference>
<evidence type="ECO:0000259" key="8">
    <source>
        <dbReference type="PROSITE" id="PS51123"/>
    </source>
</evidence>
<comment type="subcellular location">
    <subcellularLocation>
        <location evidence="6">Cell outer membrane</location>
        <topology evidence="6">Lipid-anchor</topology>
    </subcellularLocation>
</comment>
<dbReference type="AlphaFoldDB" id="A0A3M0A344"/>
<dbReference type="InterPro" id="IPR006665">
    <property type="entry name" value="OmpA-like"/>
</dbReference>
<keyword evidence="6" id="KW-0131">Cell cycle</keyword>
<dbReference type="CDD" id="cd07185">
    <property type="entry name" value="OmpA_C-like"/>
    <property type="match status" value="1"/>
</dbReference>
<comment type="subunit">
    <text evidence="6">The Tol-Pal system is composed of five core proteins: the inner membrane proteins TolA, TolQ and TolR, the periplasmic protein TolB and the outer membrane protein Pal. They form a network linking the inner and outer membranes and the peptidoglycan layer.</text>
</comment>
<dbReference type="OrthoDB" id="9809164at2"/>
<reference evidence="9 10" key="1">
    <citation type="submission" date="2018-10" db="EMBL/GenBank/DDBJ databases">
        <title>Genomic Encyclopedia of Type Strains, Phase IV (KMG-IV): sequencing the most valuable type-strain genomes for metagenomic binning, comparative biology and taxonomic classification.</title>
        <authorList>
            <person name="Goeker M."/>
        </authorList>
    </citation>
    <scope>NUCLEOTIDE SEQUENCE [LARGE SCALE GENOMIC DNA]</scope>
    <source>
        <strain evidence="9 10">DSM 25080</strain>
    </source>
</reference>
<keyword evidence="6" id="KW-0132">Cell division</keyword>
<protein>
    <recommendedName>
        <fullName evidence="6">Peptidoglycan-associated lipoprotein</fullName>
        <shortName evidence="6">PAL</shortName>
    </recommendedName>
</protein>
<keyword evidence="4 6" id="KW-0998">Cell outer membrane</keyword>
<keyword evidence="10" id="KW-1185">Reference proteome</keyword>
<evidence type="ECO:0000256" key="7">
    <source>
        <dbReference type="SAM" id="SignalP"/>
    </source>
</evidence>
<feature type="signal peptide" evidence="7">
    <location>
        <begin position="1"/>
        <end position="19"/>
    </location>
</feature>
<dbReference type="HAMAP" id="MF_02204">
    <property type="entry name" value="Pal"/>
    <property type="match status" value="1"/>
</dbReference>
<evidence type="ECO:0000256" key="3">
    <source>
        <dbReference type="ARBA" id="ARBA00023139"/>
    </source>
</evidence>
<accession>A0A3M0A344</accession>
<evidence type="ECO:0000256" key="6">
    <source>
        <dbReference type="HAMAP-Rule" id="MF_02204"/>
    </source>
</evidence>
<dbReference type="GO" id="GO:0051301">
    <property type="term" value="P:cell division"/>
    <property type="evidence" value="ECO:0007669"/>
    <property type="project" value="UniProtKB-UniRule"/>
</dbReference>
<dbReference type="RefSeq" id="WP_121877013.1">
    <property type="nucleotide sequence ID" value="NZ_REFJ01000004.1"/>
</dbReference>
<dbReference type="InterPro" id="IPR050330">
    <property type="entry name" value="Bact_OuterMem_StrucFunc"/>
</dbReference>
<evidence type="ECO:0000256" key="5">
    <source>
        <dbReference type="ARBA" id="ARBA00023288"/>
    </source>
</evidence>
<evidence type="ECO:0000256" key="2">
    <source>
        <dbReference type="ARBA" id="ARBA00023136"/>
    </source>
</evidence>
<evidence type="ECO:0000313" key="10">
    <source>
        <dbReference type="Proteomes" id="UP000267187"/>
    </source>
</evidence>
<evidence type="ECO:0000256" key="4">
    <source>
        <dbReference type="ARBA" id="ARBA00023237"/>
    </source>
</evidence>
<organism evidence="9 10">
    <name type="scientific">Umboniibacter marinipuniceus</name>
    <dbReference type="NCBI Taxonomy" id="569599"/>
    <lineage>
        <taxon>Bacteria</taxon>
        <taxon>Pseudomonadati</taxon>
        <taxon>Pseudomonadota</taxon>
        <taxon>Gammaproteobacteria</taxon>
        <taxon>Cellvibrionales</taxon>
        <taxon>Cellvibrionaceae</taxon>
        <taxon>Umboniibacter</taxon>
    </lineage>
</organism>
<comment type="similarity">
    <text evidence="6">Belongs to the Pal lipoprotein family.</text>
</comment>
<name>A0A3M0A344_9GAMM</name>
<dbReference type="InterPro" id="IPR036737">
    <property type="entry name" value="OmpA-like_sf"/>
</dbReference>
<dbReference type="PROSITE" id="PS51123">
    <property type="entry name" value="OMPA_2"/>
    <property type="match status" value="1"/>
</dbReference>
<gene>
    <name evidence="6" type="primary">pal</name>
    <name evidence="9" type="ORF">DFR27_1689</name>
</gene>
<sequence length="174" mass="18783">MAIKSLTKLSGVMFAVALAVGCTPAQDDQAAADAAAAQQQQVVEKTPEQIAAEERQAQIDSAKMDVMNFGDTVFFDFDDAELKSESVDTLNAWANYLKVSGEKAVIQGHTDERGTREYNISLGERRANAVIGYLTSQGVEAAQLEAVSYGEESPAIDGSNDYAWSKNRRAVLEL</sequence>
<dbReference type="SUPFAM" id="SSF103088">
    <property type="entry name" value="OmpA-like"/>
    <property type="match status" value="1"/>
</dbReference>
<proteinExistence type="inferred from homology"/>
<comment type="caution">
    <text evidence="9">The sequence shown here is derived from an EMBL/GenBank/DDBJ whole genome shotgun (WGS) entry which is preliminary data.</text>
</comment>
<evidence type="ECO:0000256" key="1">
    <source>
        <dbReference type="ARBA" id="ARBA00022729"/>
    </source>
</evidence>
<dbReference type="InterPro" id="IPR006664">
    <property type="entry name" value="OMP_bac"/>
</dbReference>
<keyword evidence="5 6" id="KW-0449">Lipoprotein</keyword>
<keyword evidence="2 6" id="KW-0472">Membrane</keyword>
<dbReference type="PROSITE" id="PS51257">
    <property type="entry name" value="PROKAR_LIPOPROTEIN"/>
    <property type="match status" value="1"/>
</dbReference>
<comment type="function">
    <text evidence="6">Part of the Tol-Pal system, which plays a role in outer membrane invagination during cell division and is important for maintaining outer membrane integrity.</text>
</comment>
<dbReference type="Proteomes" id="UP000267187">
    <property type="component" value="Unassembled WGS sequence"/>
</dbReference>
<keyword evidence="3 6" id="KW-0564">Palmitate</keyword>
<keyword evidence="1 6" id="KW-0732">Signal</keyword>
<feature type="domain" description="OmpA-like" evidence="8">
    <location>
        <begin position="62"/>
        <end position="174"/>
    </location>
</feature>
<dbReference type="Gene3D" id="3.30.1330.60">
    <property type="entry name" value="OmpA-like domain"/>
    <property type="match status" value="1"/>
</dbReference>